<name>A0A369NY61_9ACTN</name>
<dbReference type="InterPro" id="IPR036411">
    <property type="entry name" value="TorD-like_sf"/>
</dbReference>
<protein>
    <submittedName>
        <fullName evidence="2">Molecular chaperone TorD</fullName>
    </submittedName>
</protein>
<dbReference type="InterPro" id="IPR020945">
    <property type="entry name" value="DMSO/NO3_reduct_chaperone"/>
</dbReference>
<accession>A0A369NY61</accession>
<dbReference type="AlphaFoldDB" id="A0A369NY61"/>
<evidence type="ECO:0000313" key="2">
    <source>
        <dbReference type="EMBL" id="RDC44224.1"/>
    </source>
</evidence>
<organism evidence="2 3">
    <name type="scientific">Adlercreutzia equolifaciens subsp. celatus</name>
    <dbReference type="NCBI Taxonomy" id="394340"/>
    <lineage>
        <taxon>Bacteria</taxon>
        <taxon>Bacillati</taxon>
        <taxon>Actinomycetota</taxon>
        <taxon>Coriobacteriia</taxon>
        <taxon>Eggerthellales</taxon>
        <taxon>Eggerthellaceae</taxon>
        <taxon>Adlercreutzia</taxon>
    </lineage>
</organism>
<keyword evidence="1" id="KW-0143">Chaperone</keyword>
<sequence>MEHPLTIEQLASAEVSLAVASSLLYVEPDPAEVAAQVATDQFSDAPFGTEDPFMAAGLAAMARWCTATRTAVAVELGCDPGTVGEEELLASSVFIEAVGALRREWLRLFAGAGAPEASCLESFYVEPNSHMFGKCTLAVRSCYRRHGLQVENFRREPDDHLGLMLGFLSRLVAEELAAREAGDAATAEALAAEQEAFLVDHVLPWLAPWRHAAASHAASDYFRGAGDLVFGLACAFAERFGIRFDGETRTFKQRK</sequence>
<reference evidence="2 3" key="1">
    <citation type="journal article" date="2018" name="Elife">
        <title>Discovery and characterization of a prevalent human gut bacterial enzyme sufficient for the inactivation of a family of plant toxins.</title>
        <authorList>
            <person name="Koppel N."/>
            <person name="Bisanz J.E."/>
            <person name="Pandelia M.E."/>
            <person name="Turnbaugh P.J."/>
            <person name="Balskus E.P."/>
        </authorList>
    </citation>
    <scope>NUCLEOTIDE SEQUENCE [LARGE SCALE GENOMIC DNA]</scope>
    <source>
        <strain evidence="2 3">OB21 GAM 11</strain>
    </source>
</reference>
<evidence type="ECO:0000256" key="1">
    <source>
        <dbReference type="ARBA" id="ARBA00023186"/>
    </source>
</evidence>
<dbReference type="SUPFAM" id="SSF89155">
    <property type="entry name" value="TorD-like"/>
    <property type="match status" value="1"/>
</dbReference>
<dbReference type="PANTHER" id="PTHR34227:SF13">
    <property type="entry name" value="TAT PROOFREADING CHAPERONE DMSD-RELATED"/>
    <property type="match status" value="1"/>
</dbReference>
<dbReference type="EMBL" id="PPUT01000015">
    <property type="protein sequence ID" value="RDC44224.1"/>
    <property type="molecule type" value="Genomic_DNA"/>
</dbReference>
<dbReference type="Proteomes" id="UP000253805">
    <property type="component" value="Unassembled WGS sequence"/>
</dbReference>
<comment type="caution">
    <text evidence="2">The sequence shown here is derived from an EMBL/GenBank/DDBJ whole genome shotgun (WGS) entry which is preliminary data.</text>
</comment>
<evidence type="ECO:0000313" key="3">
    <source>
        <dbReference type="Proteomes" id="UP000253805"/>
    </source>
</evidence>
<proteinExistence type="predicted"/>
<dbReference type="InterPro" id="IPR050289">
    <property type="entry name" value="TorD/DmsD_chaperones"/>
</dbReference>
<dbReference type="Gene3D" id="1.10.3480.10">
    <property type="entry name" value="TorD-like"/>
    <property type="match status" value="1"/>
</dbReference>
<dbReference type="RefSeq" id="WP_114549085.1">
    <property type="nucleotide sequence ID" value="NZ_PPUT01000015.1"/>
</dbReference>
<dbReference type="Pfam" id="PF02613">
    <property type="entry name" value="Nitrate_red_del"/>
    <property type="match status" value="1"/>
</dbReference>
<dbReference type="PANTHER" id="PTHR34227">
    <property type="entry name" value="CHAPERONE PROTEIN YCDY"/>
    <property type="match status" value="1"/>
</dbReference>
<gene>
    <name evidence="2" type="ORF">C1850_06585</name>
</gene>